<comment type="caution">
    <text evidence="2">The sequence shown here is derived from an EMBL/GenBank/DDBJ whole genome shotgun (WGS) entry which is preliminary data.</text>
</comment>
<name>A0A5J9TEK7_9POAL</name>
<accession>A0A5J9TEK7</accession>
<feature type="non-terminal residue" evidence="2">
    <location>
        <position position="1"/>
    </location>
</feature>
<organism evidence="2 3">
    <name type="scientific">Eragrostis curvula</name>
    <name type="common">weeping love grass</name>
    <dbReference type="NCBI Taxonomy" id="38414"/>
    <lineage>
        <taxon>Eukaryota</taxon>
        <taxon>Viridiplantae</taxon>
        <taxon>Streptophyta</taxon>
        <taxon>Embryophyta</taxon>
        <taxon>Tracheophyta</taxon>
        <taxon>Spermatophyta</taxon>
        <taxon>Magnoliopsida</taxon>
        <taxon>Liliopsida</taxon>
        <taxon>Poales</taxon>
        <taxon>Poaceae</taxon>
        <taxon>PACMAD clade</taxon>
        <taxon>Chloridoideae</taxon>
        <taxon>Eragrostideae</taxon>
        <taxon>Eragrostidinae</taxon>
        <taxon>Eragrostis</taxon>
    </lineage>
</organism>
<feature type="compositionally biased region" description="Basic and acidic residues" evidence="1">
    <location>
        <begin position="1"/>
        <end position="12"/>
    </location>
</feature>
<reference evidence="2 3" key="1">
    <citation type="journal article" date="2019" name="Sci. Rep.">
        <title>A high-quality genome of Eragrostis curvula grass provides insights into Poaceae evolution and supports new strategies to enhance forage quality.</title>
        <authorList>
            <person name="Carballo J."/>
            <person name="Santos B.A.C.M."/>
            <person name="Zappacosta D."/>
            <person name="Garbus I."/>
            <person name="Selva J.P."/>
            <person name="Gallo C.A."/>
            <person name="Diaz A."/>
            <person name="Albertini E."/>
            <person name="Caccamo M."/>
            <person name="Echenique V."/>
        </authorList>
    </citation>
    <scope>NUCLEOTIDE SEQUENCE [LARGE SCALE GENOMIC DNA]</scope>
    <source>
        <strain evidence="3">cv. Victoria</strain>
        <tissue evidence="2">Leaf</tissue>
    </source>
</reference>
<keyword evidence="3" id="KW-1185">Reference proteome</keyword>
<dbReference type="AlphaFoldDB" id="A0A5J9TEK7"/>
<evidence type="ECO:0000313" key="3">
    <source>
        <dbReference type="Proteomes" id="UP000324897"/>
    </source>
</evidence>
<sequence length="98" mass="10360">MGGASHAREKAAPRPPLGCSKDGVLLVVVLPRAVGTSTSKKVSVVDGAAQMPSGGHHGAGFHHPWDSALECVVPVLYPLQMVCWIRIHKGLLITRCMI</sequence>
<feature type="region of interest" description="Disordered" evidence="1">
    <location>
        <begin position="1"/>
        <end position="20"/>
    </location>
</feature>
<dbReference type="Gramene" id="TVU09765">
    <property type="protein sequence ID" value="TVU09765"/>
    <property type="gene ID" value="EJB05_43260"/>
</dbReference>
<protein>
    <submittedName>
        <fullName evidence="2">Uncharacterized protein</fullName>
    </submittedName>
</protein>
<evidence type="ECO:0000256" key="1">
    <source>
        <dbReference type="SAM" id="MobiDB-lite"/>
    </source>
</evidence>
<proteinExistence type="predicted"/>
<dbReference type="EMBL" id="RWGY01000039">
    <property type="protein sequence ID" value="TVU09765.1"/>
    <property type="molecule type" value="Genomic_DNA"/>
</dbReference>
<evidence type="ECO:0000313" key="2">
    <source>
        <dbReference type="EMBL" id="TVU09765.1"/>
    </source>
</evidence>
<dbReference type="Proteomes" id="UP000324897">
    <property type="component" value="Chromosome 3"/>
</dbReference>
<gene>
    <name evidence="2" type="ORF">EJB05_43260</name>
</gene>